<organism evidence="1 2">
    <name type="scientific">Halarchaeum acidiphilum MH1-52-1</name>
    <dbReference type="NCBI Taxonomy" id="1261545"/>
    <lineage>
        <taxon>Archaea</taxon>
        <taxon>Methanobacteriati</taxon>
        <taxon>Methanobacteriota</taxon>
        <taxon>Stenosarchaea group</taxon>
        <taxon>Halobacteria</taxon>
        <taxon>Halobacteriales</taxon>
        <taxon>Halobacteriaceae</taxon>
    </lineage>
</organism>
<proteinExistence type="predicted"/>
<reference evidence="1 2" key="1">
    <citation type="submission" date="2013-09" db="EMBL/GenBank/DDBJ databases">
        <title>Whole genome sequencing of Halarchaeum acidiphilum strain MH1-52-1.</title>
        <authorList>
            <person name="Shimane Y."/>
            <person name="Minegishi H."/>
            <person name="Nishi S."/>
            <person name="Echigo A."/>
            <person name="Shuto A."/>
            <person name="Konishi M."/>
            <person name="Ito T."/>
            <person name="Ohkuma M."/>
            <person name="Ohta Y."/>
            <person name="Nagano Y."/>
            <person name="Tsubouchi T."/>
            <person name="Mori K."/>
            <person name="Usui K."/>
            <person name="Kamekura M."/>
            <person name="Usami R."/>
            <person name="Takaki Y."/>
            <person name="Hatada Y."/>
        </authorList>
    </citation>
    <scope>NUCLEOTIDE SEQUENCE [LARGE SCALE GENOMIC DNA]</scope>
    <source>
        <strain evidence="1 2">JCM 16109</strain>
    </source>
</reference>
<name>U2YYK4_9EURY</name>
<evidence type="ECO:0000313" key="2">
    <source>
        <dbReference type="Proteomes" id="UP000016986"/>
    </source>
</evidence>
<gene>
    <name evidence="1" type="ORF">MBEHAL_2627</name>
</gene>
<dbReference type="AlphaFoldDB" id="U2YYK4"/>
<comment type="caution">
    <text evidence="1">The sequence shown here is derived from an EMBL/GenBank/DDBJ whole genome shotgun (WGS) entry which is preliminary data.</text>
</comment>
<keyword evidence="2" id="KW-1185">Reference proteome</keyword>
<dbReference type="Proteomes" id="UP000016986">
    <property type="component" value="Unassembled WGS sequence"/>
</dbReference>
<protein>
    <submittedName>
        <fullName evidence="1">Uncharacterized protein</fullName>
    </submittedName>
</protein>
<accession>U2YYK4</accession>
<dbReference type="EMBL" id="BATA01000118">
    <property type="protein sequence ID" value="GAD53867.1"/>
    <property type="molecule type" value="Genomic_DNA"/>
</dbReference>
<evidence type="ECO:0000313" key="1">
    <source>
        <dbReference type="EMBL" id="GAD53867.1"/>
    </source>
</evidence>
<sequence length="200" mass="22497">MGGLQENRDDLDVDRLIDQNLLSKMSVCRRTYYTVLPAGRELLGQKLEIGPGKGDIGERTPHKVGVELLRRWVQDQDNVTRVATYVEYDAETVFDVAGFDDSDTLVWVGEAELPSNNRAAPIDDYEKMAAVDAKAVWAFNNRETALEILDQLAEQDRIDQRVTGRDARSFTSIRDVVDDLDAAGLTTLRSFNTLDKDYNP</sequence>
<dbReference type="eggNOG" id="arCOG04816">
    <property type="taxonomic scope" value="Archaea"/>
</dbReference>